<gene>
    <name evidence="4" type="primary">dprA</name>
    <name evidence="4" type="ORF">F6B93_07345</name>
</gene>
<dbReference type="InterPro" id="IPR003488">
    <property type="entry name" value="DprA"/>
</dbReference>
<dbReference type="SUPFAM" id="SSF102405">
    <property type="entry name" value="MCP/YpsA-like"/>
    <property type="match status" value="1"/>
</dbReference>
<organism evidence="4 5">
    <name type="scientific">Mycobacterium spongiae</name>
    <dbReference type="NCBI Taxonomy" id="886343"/>
    <lineage>
        <taxon>Bacteria</taxon>
        <taxon>Bacillati</taxon>
        <taxon>Actinomycetota</taxon>
        <taxon>Actinomycetes</taxon>
        <taxon>Mycobacteriales</taxon>
        <taxon>Mycobacteriaceae</taxon>
        <taxon>Mycobacterium</taxon>
    </lineage>
</organism>
<keyword evidence="5" id="KW-1185">Reference proteome</keyword>
<dbReference type="Pfam" id="PF02481">
    <property type="entry name" value="DNA_processg_A"/>
    <property type="match status" value="1"/>
</dbReference>
<dbReference type="PANTHER" id="PTHR43022:SF1">
    <property type="entry name" value="PROTEIN SMF"/>
    <property type="match status" value="1"/>
</dbReference>
<evidence type="ECO:0000259" key="3">
    <source>
        <dbReference type="Pfam" id="PF17782"/>
    </source>
</evidence>
<dbReference type="NCBIfam" id="TIGR00732">
    <property type="entry name" value="dprA"/>
    <property type="match status" value="1"/>
</dbReference>
<sequence length="395" mass="41096">MRASIALDDPARRAWAYLSRVVEPPCHELAALVGCVGPIEAADRVRRGLVDDDLARRTEARREIDHVADDLELLARRGGRLITPDDDEWPVLAFRAFGGALARAKPRTGPPLVLWALGPARLDEVAQRAAAVVGTRAATAYGEYIAADLAAGLTGHDVAVVSGGAYGIDGAAHRGALESDGITAAVLAGGLDIPYPAGHSALLHRIGQRGLLFTEYPPGVRPARHRFLTRNRLVAAVAGAAVVVEAGLRSGAANTAAWARALGRVVAAVPGPVTSSSSSGCHALLRHGAELVTRAEDVVEFVGRMGELADDQPRPGTPLDRLTDVQRQVYEALPGRGAATIDEIAVSSGLAPAQVLGPLSLLEVAGLVTGSDGRWRIIRTGPDQAAAQGSAARLV</sequence>
<dbReference type="GO" id="GO:0009294">
    <property type="term" value="P:DNA-mediated transformation"/>
    <property type="evidence" value="ECO:0007669"/>
    <property type="project" value="InterPro"/>
</dbReference>
<dbReference type="Gene3D" id="3.40.50.450">
    <property type="match status" value="1"/>
</dbReference>
<dbReference type="InterPro" id="IPR036388">
    <property type="entry name" value="WH-like_DNA-bd_sf"/>
</dbReference>
<dbReference type="InterPro" id="IPR057666">
    <property type="entry name" value="DrpA_SLOG"/>
</dbReference>
<dbReference type="Proteomes" id="UP000682202">
    <property type="component" value="Chromosome"/>
</dbReference>
<name>A0A975JWE2_9MYCO</name>
<reference evidence="4" key="1">
    <citation type="submission" date="2019-12" db="EMBL/GenBank/DDBJ databases">
        <title>Mycobacterium spongiae sp. nov.</title>
        <authorList>
            <person name="Stinear T."/>
        </authorList>
    </citation>
    <scope>NUCLEOTIDE SEQUENCE</scope>
    <source>
        <strain evidence="4">FSD4b-SM</strain>
    </source>
</reference>
<evidence type="ECO:0000313" key="4">
    <source>
        <dbReference type="EMBL" id="QUR66932.1"/>
    </source>
</evidence>
<evidence type="ECO:0000256" key="1">
    <source>
        <dbReference type="ARBA" id="ARBA00006525"/>
    </source>
</evidence>
<dbReference type="EMBL" id="CP046600">
    <property type="protein sequence ID" value="QUR66932.1"/>
    <property type="molecule type" value="Genomic_DNA"/>
</dbReference>
<feature type="domain" description="DprA winged helix" evidence="3">
    <location>
        <begin position="315"/>
        <end position="373"/>
    </location>
</feature>
<accession>A0A975JWE2</accession>
<dbReference type="Gene3D" id="1.10.10.10">
    <property type="entry name" value="Winged helix-like DNA-binding domain superfamily/Winged helix DNA-binding domain"/>
    <property type="match status" value="1"/>
</dbReference>
<protein>
    <submittedName>
        <fullName evidence="4">DNA-protecting protein DprA</fullName>
    </submittedName>
</protein>
<feature type="domain" description="Smf/DprA SLOG" evidence="2">
    <location>
        <begin position="81"/>
        <end position="302"/>
    </location>
</feature>
<evidence type="ECO:0000313" key="5">
    <source>
        <dbReference type="Proteomes" id="UP000682202"/>
    </source>
</evidence>
<dbReference type="AlphaFoldDB" id="A0A975JWE2"/>
<comment type="similarity">
    <text evidence="1">Belongs to the DprA/Smf family.</text>
</comment>
<dbReference type="KEGG" id="mspg:F6B93_07345"/>
<dbReference type="InterPro" id="IPR041614">
    <property type="entry name" value="DprA_WH"/>
</dbReference>
<proteinExistence type="inferred from homology"/>
<dbReference type="PANTHER" id="PTHR43022">
    <property type="entry name" value="PROTEIN SMF"/>
    <property type="match status" value="1"/>
</dbReference>
<dbReference type="Pfam" id="PF17782">
    <property type="entry name" value="WHD_DprA"/>
    <property type="match status" value="1"/>
</dbReference>
<evidence type="ECO:0000259" key="2">
    <source>
        <dbReference type="Pfam" id="PF02481"/>
    </source>
</evidence>
<dbReference type="RefSeq" id="WP_211698499.1">
    <property type="nucleotide sequence ID" value="NZ_CP046600.1"/>
</dbReference>